<organism evidence="1 2">
    <name type="scientific">Ectopseudomonas mendocina S5.2</name>
    <dbReference type="NCBI Taxonomy" id="1225174"/>
    <lineage>
        <taxon>Bacteria</taxon>
        <taxon>Pseudomonadati</taxon>
        <taxon>Pseudomonadota</taxon>
        <taxon>Gammaproteobacteria</taxon>
        <taxon>Pseudomonadales</taxon>
        <taxon>Pseudomonadaceae</taxon>
        <taxon>Ectopseudomonas</taxon>
    </lineage>
</organism>
<name>A0ABN4IXT7_ECTME</name>
<keyword evidence="2" id="KW-1185">Reference proteome</keyword>
<protein>
    <submittedName>
        <fullName evidence="1">Uncharacterized protein</fullName>
    </submittedName>
</protein>
<dbReference type="Pfam" id="PF16074">
    <property type="entry name" value="PilW"/>
    <property type="match status" value="1"/>
</dbReference>
<proteinExistence type="predicted"/>
<dbReference type="InterPro" id="IPR032092">
    <property type="entry name" value="PilW"/>
</dbReference>
<reference evidence="1 2" key="1">
    <citation type="submission" date="2015-11" db="EMBL/GenBank/DDBJ databases">
        <authorList>
            <person name="Chong T.M."/>
            <person name="Chan K.G."/>
            <person name="Dessaux Y."/>
        </authorList>
    </citation>
    <scope>NUCLEOTIDE SEQUENCE [LARGE SCALE GENOMIC DNA]</scope>
    <source>
        <strain evidence="1 2">S5.2</strain>
    </source>
</reference>
<dbReference type="Proteomes" id="UP000028530">
    <property type="component" value="Chromosome"/>
</dbReference>
<sequence>MLEGARRDCLGNTLTGATANTDLIINHFEIIPGANGTPSALGCRSWNFTKGTGEWVAGPGVSPLIDGVDALQIQYGVSTSGDRNNVNQYISADRVTALNAWNDVIAVRIAVLANSIDRVDPPAPARRYVLLDAAPTAVFDDGRARQIFTTTIKLRNTF</sequence>
<evidence type="ECO:0000313" key="1">
    <source>
        <dbReference type="EMBL" id="ALN20531.1"/>
    </source>
</evidence>
<evidence type="ECO:0000313" key="2">
    <source>
        <dbReference type="Proteomes" id="UP000028530"/>
    </source>
</evidence>
<gene>
    <name evidence="1" type="ORF">DW68_018445</name>
</gene>
<accession>A0ABN4IXT7</accession>
<dbReference type="EMBL" id="CP013124">
    <property type="protein sequence ID" value="ALN20531.1"/>
    <property type="molecule type" value="Genomic_DNA"/>
</dbReference>